<reference evidence="1 2" key="1">
    <citation type="submission" date="2017-12" db="EMBL/GenBank/DDBJ databases">
        <title>Corynebacterium mastitidis 16-1433 Genome.</title>
        <authorList>
            <person name="Gulvik C.A."/>
        </authorList>
    </citation>
    <scope>NUCLEOTIDE SEQUENCE [LARGE SCALE GENOMIC DNA]</scope>
    <source>
        <strain evidence="1 2">16-1433</strain>
    </source>
</reference>
<proteinExistence type="predicted"/>
<dbReference type="EMBL" id="PJAF01000005">
    <property type="protein sequence ID" value="PKF69228.1"/>
    <property type="molecule type" value="Genomic_DNA"/>
</dbReference>
<dbReference type="InterPro" id="IPR024047">
    <property type="entry name" value="MM3350-like_sf"/>
</dbReference>
<comment type="caution">
    <text evidence="1">The sequence shown here is derived from an EMBL/GenBank/DDBJ whole genome shotgun (WGS) entry which is preliminary data.</text>
</comment>
<dbReference type="OrthoDB" id="4426135at2"/>
<dbReference type="RefSeq" id="WP_157824243.1">
    <property type="nucleotide sequence ID" value="NZ_JAKRKB010000009.1"/>
</dbReference>
<dbReference type="STRING" id="1121365.GCA_000375365_00966"/>
<dbReference type="SUPFAM" id="SSF159941">
    <property type="entry name" value="MM3350-like"/>
    <property type="match status" value="1"/>
</dbReference>
<dbReference type="AlphaFoldDB" id="A0A2N0X945"/>
<evidence type="ECO:0000313" key="2">
    <source>
        <dbReference type="Proteomes" id="UP000233249"/>
    </source>
</evidence>
<sequence length="138" mass="14797">MPRHSATVVLQTSSVQGDVEVYRHLGVDSSLTLRDLHRVLGLSFGLIDAPSPWGFTRAGRAISGDALVGDHLGAAGAELTYHWGLWQVRLHTIDAIDASERDPRVPRARCVGGSGSFRHAPFDLHAINAALASLPDRG</sequence>
<organism evidence="1 2">
    <name type="scientific">Corynebacterium mastitidis</name>
    <dbReference type="NCBI Taxonomy" id="161890"/>
    <lineage>
        <taxon>Bacteria</taxon>
        <taxon>Bacillati</taxon>
        <taxon>Actinomycetota</taxon>
        <taxon>Actinomycetes</taxon>
        <taxon>Mycobacteriales</taxon>
        <taxon>Corynebacteriaceae</taxon>
        <taxon>Corynebacterium</taxon>
    </lineage>
</organism>
<evidence type="ECO:0000313" key="1">
    <source>
        <dbReference type="EMBL" id="PKF69228.1"/>
    </source>
</evidence>
<gene>
    <name evidence="1" type="ORF">CXB45_02620</name>
</gene>
<protein>
    <submittedName>
        <fullName evidence="1">Uncharacterized protein</fullName>
    </submittedName>
</protein>
<dbReference type="Proteomes" id="UP000233249">
    <property type="component" value="Unassembled WGS sequence"/>
</dbReference>
<accession>A0A2N0X945</accession>
<name>A0A2N0X945_9CORY</name>